<dbReference type="AlphaFoldDB" id="A0A6G1HSY6"/>
<evidence type="ECO:0000313" key="3">
    <source>
        <dbReference type="Proteomes" id="UP000799640"/>
    </source>
</evidence>
<name>A0A6G1HSY6_9PEZI</name>
<sequence length="156" mass="17280">MHNLKCVISTRCPTSKASKLNVASVARSREAVFALGWPNKHLSIIHLHPNSSIITNLYNIKLEVSIISHNIHAQTSPRTPTLPRADPKPPTTPRSYQNVPRNPIKIAGPVRETNIHLHNPHSPASTSHPDTEMKTVSDPDPEPCRQKKHQDGRADA</sequence>
<feature type="compositionally biased region" description="Basic and acidic residues" evidence="1">
    <location>
        <begin position="129"/>
        <end position="156"/>
    </location>
</feature>
<accession>A0A6G1HSY6</accession>
<dbReference type="EMBL" id="ML996698">
    <property type="protein sequence ID" value="KAF2398976.1"/>
    <property type="molecule type" value="Genomic_DNA"/>
</dbReference>
<reference evidence="2" key="1">
    <citation type="journal article" date="2020" name="Stud. Mycol.">
        <title>101 Dothideomycetes genomes: a test case for predicting lifestyles and emergence of pathogens.</title>
        <authorList>
            <person name="Haridas S."/>
            <person name="Albert R."/>
            <person name="Binder M."/>
            <person name="Bloem J."/>
            <person name="Labutti K."/>
            <person name="Salamov A."/>
            <person name="Andreopoulos B."/>
            <person name="Baker S."/>
            <person name="Barry K."/>
            <person name="Bills G."/>
            <person name="Bluhm B."/>
            <person name="Cannon C."/>
            <person name="Castanera R."/>
            <person name="Culley D."/>
            <person name="Daum C."/>
            <person name="Ezra D."/>
            <person name="Gonzalez J."/>
            <person name="Henrissat B."/>
            <person name="Kuo A."/>
            <person name="Liang C."/>
            <person name="Lipzen A."/>
            <person name="Lutzoni F."/>
            <person name="Magnuson J."/>
            <person name="Mondo S."/>
            <person name="Nolan M."/>
            <person name="Ohm R."/>
            <person name="Pangilinan J."/>
            <person name="Park H.-J."/>
            <person name="Ramirez L."/>
            <person name="Alfaro M."/>
            <person name="Sun H."/>
            <person name="Tritt A."/>
            <person name="Yoshinaga Y."/>
            <person name="Zwiers L.-H."/>
            <person name="Turgeon B."/>
            <person name="Goodwin S."/>
            <person name="Spatafora J."/>
            <person name="Crous P."/>
            <person name="Grigoriev I."/>
        </authorList>
    </citation>
    <scope>NUCLEOTIDE SEQUENCE</scope>
    <source>
        <strain evidence="2">CBS 262.69</strain>
    </source>
</reference>
<dbReference type="Proteomes" id="UP000799640">
    <property type="component" value="Unassembled WGS sequence"/>
</dbReference>
<proteinExistence type="predicted"/>
<gene>
    <name evidence="2" type="ORF">EJ06DRAFT_531285</name>
</gene>
<protein>
    <submittedName>
        <fullName evidence="2">Uncharacterized protein</fullName>
    </submittedName>
</protein>
<evidence type="ECO:0000256" key="1">
    <source>
        <dbReference type="SAM" id="MobiDB-lite"/>
    </source>
</evidence>
<keyword evidence="3" id="KW-1185">Reference proteome</keyword>
<evidence type="ECO:0000313" key="2">
    <source>
        <dbReference type="EMBL" id="KAF2398976.1"/>
    </source>
</evidence>
<organism evidence="2 3">
    <name type="scientific">Trichodelitschia bisporula</name>
    <dbReference type="NCBI Taxonomy" id="703511"/>
    <lineage>
        <taxon>Eukaryota</taxon>
        <taxon>Fungi</taxon>
        <taxon>Dikarya</taxon>
        <taxon>Ascomycota</taxon>
        <taxon>Pezizomycotina</taxon>
        <taxon>Dothideomycetes</taxon>
        <taxon>Dothideomycetes incertae sedis</taxon>
        <taxon>Phaeotrichales</taxon>
        <taxon>Phaeotrichaceae</taxon>
        <taxon>Trichodelitschia</taxon>
    </lineage>
</organism>
<feature type="region of interest" description="Disordered" evidence="1">
    <location>
        <begin position="73"/>
        <end position="156"/>
    </location>
</feature>